<feature type="transmembrane region" description="Helical" evidence="12">
    <location>
        <begin position="799"/>
        <end position="823"/>
    </location>
</feature>
<keyword evidence="7 12" id="KW-0812">Transmembrane</keyword>
<dbReference type="InterPro" id="IPR037674">
    <property type="entry name" value="PIG-G_N"/>
</dbReference>
<evidence type="ECO:0000256" key="3">
    <source>
        <dbReference type="ARBA" id="ARBA00005315"/>
    </source>
</evidence>
<evidence type="ECO:0000256" key="1">
    <source>
        <dbReference type="ARBA" id="ARBA00004477"/>
    </source>
</evidence>
<feature type="transmembrane region" description="Helical" evidence="12">
    <location>
        <begin position="835"/>
        <end position="857"/>
    </location>
</feature>
<evidence type="ECO:0000256" key="8">
    <source>
        <dbReference type="ARBA" id="ARBA00022824"/>
    </source>
</evidence>
<evidence type="ECO:0000256" key="11">
    <source>
        <dbReference type="ARBA" id="ARBA00023180"/>
    </source>
</evidence>
<keyword evidence="6 12" id="KW-0808">Transferase</keyword>
<dbReference type="RefSeq" id="XP_064729857.1">
    <property type="nucleotide sequence ID" value="XM_064874135.1"/>
</dbReference>
<evidence type="ECO:0000313" key="15">
    <source>
        <dbReference type="Proteomes" id="UP001334248"/>
    </source>
</evidence>
<feature type="transmembrane region" description="Helical" evidence="12">
    <location>
        <begin position="684"/>
        <end position="708"/>
    </location>
</feature>
<dbReference type="GeneID" id="89999167"/>
<keyword evidence="10 12" id="KW-0472">Membrane</keyword>
<dbReference type="InterPro" id="IPR045687">
    <property type="entry name" value="PIGG/GPI7_C"/>
</dbReference>
<keyword evidence="15" id="KW-1185">Reference proteome</keyword>
<comment type="subcellular location">
    <subcellularLocation>
        <location evidence="1 12">Endoplasmic reticulum membrane</location>
        <topology evidence="1 12">Multi-pass membrane protein</topology>
    </subcellularLocation>
</comment>
<dbReference type="PANTHER" id="PTHR23072">
    <property type="entry name" value="PHOSPHATIDYLINOSITOL GLYCAN-RELATED"/>
    <property type="match status" value="1"/>
</dbReference>
<evidence type="ECO:0000256" key="2">
    <source>
        <dbReference type="ARBA" id="ARBA00004687"/>
    </source>
</evidence>
<dbReference type="CDD" id="cd16024">
    <property type="entry name" value="GPI_EPT_2"/>
    <property type="match status" value="1"/>
</dbReference>
<dbReference type="PANTHER" id="PTHR23072:SF0">
    <property type="entry name" value="GPI ETHANOLAMINE PHOSPHATE TRANSFERASE 2"/>
    <property type="match status" value="1"/>
</dbReference>
<evidence type="ECO:0000256" key="7">
    <source>
        <dbReference type="ARBA" id="ARBA00022692"/>
    </source>
</evidence>
<gene>
    <name evidence="14" type="primary">LAS21</name>
    <name evidence="14" type="ORF">PMZ80_005718</name>
</gene>
<dbReference type="Proteomes" id="UP001334248">
    <property type="component" value="Unassembled WGS sequence"/>
</dbReference>
<feature type="transmembrane region" description="Helical" evidence="12">
    <location>
        <begin position="528"/>
        <end position="546"/>
    </location>
</feature>
<comment type="similarity">
    <text evidence="3 12">Belongs to the PIGG/PIGN/PIGO family. PIGG subfamily.</text>
</comment>
<keyword evidence="5 12" id="KW-0337">GPI-anchor biosynthesis</keyword>
<evidence type="ECO:0000256" key="6">
    <source>
        <dbReference type="ARBA" id="ARBA00022679"/>
    </source>
</evidence>
<evidence type="ECO:0000259" key="13">
    <source>
        <dbReference type="Pfam" id="PF19316"/>
    </source>
</evidence>
<keyword evidence="11" id="KW-0325">Glycoprotein</keyword>
<feature type="transmembrane region" description="Helical" evidence="12">
    <location>
        <begin position="598"/>
        <end position="619"/>
    </location>
</feature>
<proteinExistence type="inferred from homology"/>
<accession>A0ABR0RN02</accession>
<keyword evidence="9 12" id="KW-1133">Transmembrane helix</keyword>
<feature type="transmembrane region" description="Helical" evidence="12">
    <location>
        <begin position="569"/>
        <end position="586"/>
    </location>
</feature>
<organism evidence="14 15">
    <name type="scientific">Knufia obscura</name>
    <dbReference type="NCBI Taxonomy" id="1635080"/>
    <lineage>
        <taxon>Eukaryota</taxon>
        <taxon>Fungi</taxon>
        <taxon>Dikarya</taxon>
        <taxon>Ascomycota</taxon>
        <taxon>Pezizomycotina</taxon>
        <taxon>Eurotiomycetes</taxon>
        <taxon>Chaetothyriomycetidae</taxon>
        <taxon>Chaetothyriales</taxon>
        <taxon>Trichomeriaceae</taxon>
        <taxon>Knufia</taxon>
    </lineage>
</organism>
<dbReference type="InterPro" id="IPR002591">
    <property type="entry name" value="Phosphodiest/P_Trfase"/>
</dbReference>
<keyword evidence="8 12" id="KW-0256">Endoplasmic reticulum</keyword>
<reference evidence="14 15" key="1">
    <citation type="journal article" date="2023" name="Res Sq">
        <title>Genomic and morphological characterization of Knufia obscura isolated from the Mars 2020 spacecraft assembly facility.</title>
        <authorList>
            <person name="Chander A.M."/>
            <person name="Teixeira M.M."/>
            <person name="Singh N.K."/>
            <person name="Williams M.P."/>
            <person name="Parker C.W."/>
            <person name="Leo P."/>
            <person name="Stajich J.E."/>
            <person name="Torok T."/>
            <person name="Tighe S."/>
            <person name="Mason C.E."/>
            <person name="Venkateswaran K."/>
        </authorList>
    </citation>
    <scope>NUCLEOTIDE SEQUENCE [LARGE SCALE GENOMIC DNA]</scope>
    <source>
        <strain evidence="14 15">CCFEE 5817</strain>
    </source>
</reference>
<evidence type="ECO:0000256" key="10">
    <source>
        <dbReference type="ARBA" id="ARBA00023136"/>
    </source>
</evidence>
<dbReference type="Pfam" id="PF01663">
    <property type="entry name" value="Phosphodiest"/>
    <property type="match status" value="1"/>
</dbReference>
<evidence type="ECO:0000256" key="4">
    <source>
        <dbReference type="ARBA" id="ARBA00020830"/>
    </source>
</evidence>
<feature type="transmembrane region" description="Helical" evidence="12">
    <location>
        <begin position="728"/>
        <end position="746"/>
    </location>
</feature>
<comment type="function">
    <text evidence="12">Ethanolamine phosphate transferase involved in glycosylphosphatidylinositol-anchor biosynthesis. Transfers ethanolamine phosphate to the GPI second mannose.</text>
</comment>
<feature type="transmembrane region" description="Helical" evidence="12">
    <location>
        <begin position="446"/>
        <end position="466"/>
    </location>
</feature>
<feature type="transmembrane region" description="Helical" evidence="12">
    <location>
        <begin position="473"/>
        <end position="495"/>
    </location>
</feature>
<name>A0ABR0RN02_9EURO</name>
<dbReference type="InterPro" id="IPR039527">
    <property type="entry name" value="PIGG/GPI7"/>
</dbReference>
<dbReference type="Gene3D" id="3.40.720.10">
    <property type="entry name" value="Alkaline Phosphatase, subunit A"/>
    <property type="match status" value="1"/>
</dbReference>
<evidence type="ECO:0000256" key="5">
    <source>
        <dbReference type="ARBA" id="ARBA00022502"/>
    </source>
</evidence>
<dbReference type="Pfam" id="PF19316">
    <property type="entry name" value="PIGO_PIGG"/>
    <property type="match status" value="1"/>
</dbReference>
<dbReference type="InterPro" id="IPR017850">
    <property type="entry name" value="Alkaline_phosphatase_core_sf"/>
</dbReference>
<feature type="domain" description="GPI ethanolamine phosphate transferase 2 C-terminal" evidence="13">
    <location>
        <begin position="438"/>
        <end position="857"/>
    </location>
</feature>
<protein>
    <recommendedName>
        <fullName evidence="4 12">GPI ethanolamine phosphate transferase 2</fullName>
    </recommendedName>
</protein>
<dbReference type="SUPFAM" id="SSF53649">
    <property type="entry name" value="Alkaline phosphatase-like"/>
    <property type="match status" value="1"/>
</dbReference>
<evidence type="ECO:0000256" key="12">
    <source>
        <dbReference type="RuleBase" id="RU367106"/>
    </source>
</evidence>
<feature type="transmembrane region" description="Helical" evidence="12">
    <location>
        <begin position="758"/>
        <end position="779"/>
    </location>
</feature>
<comment type="pathway">
    <text evidence="2 12">Glycolipid biosynthesis; glycosylphosphatidylinositol-anchor biosynthesis.</text>
</comment>
<comment type="caution">
    <text evidence="14">The sequence shown here is derived from an EMBL/GenBank/DDBJ whole genome shotgun (WGS) entry which is preliminary data.</text>
</comment>
<feature type="transmembrane region" description="Helical" evidence="12">
    <location>
        <begin position="12"/>
        <end position="31"/>
    </location>
</feature>
<dbReference type="EMBL" id="JAVHJV010000006">
    <property type="protein sequence ID" value="KAK5941767.1"/>
    <property type="molecule type" value="Genomic_DNA"/>
</dbReference>
<feature type="transmembrane region" description="Helical" evidence="12">
    <location>
        <begin position="639"/>
        <end position="663"/>
    </location>
</feature>
<sequence>MRPVTVRKNTGLVLSNLVLGIAVLLFAKGFFPHKAVLPGLAAWPADIAAHDSAPFDKVIFMVVDALRSDFVYSNASNFHFTQSLIRSGEAIPFTGHASPPTITMPRVKAITTGSVPSFLDLVLNFAESDTSSSLAAQDSWLAQLKAKPNGKLVMYGDDTWLRLFPDFFDRADGTTSFFVSDFIEVDNNVTRHIPEELARDDWNGMVMHFLGLDHIGHKTGPRGPNMPAKQSEMDDIVQQIYQAMSTYDHLQSTLLVLLGDHGMNEAGNHGANSAGEVSTALTFISPLFKNEFEGTASPADFSEDFKYYDLVDQSDVAPTLAALLGFPIPKNSLGAIVPNMLQMWTNKADRFELLYRNAEQMQEVAYATYPEAFDAIPDLTACGNKDNLPDAQRLACKWLAVKDLHESFTSNQYMFIRDGSPLLRSFLKEAQSQLSGTASKYDLRSMLLGAGLLVVAIMVTATLGLTGATADNFALSTFCFTVGTYAATMFASSYVEEEHQFWYWISSGFLVLLTIKQQRVHMQGLGRFRTASGVVVCILFAIMRRWNQTGQKYAGEADLVTEVLTRSPWLLWTLIFLTYSIVPRRLRTRPAELGLKRMSIVPVLVTASAFLFKVAFTAAEAPELLKDMVILKPVVSFAARYPLMSLARIVFLGLGNLVGAALYMEKPWTSQLQMSSFLESLHDIMSLFLITQTRTVNIPLFLLFHFQVKVLQNYSAFDPFERLMTMLYMQYSSFFAFGGTNAISSVDLSNAYNGVGGYNVLAVGILTFVSNWAGPIWWTSATACVLKPRTGAQGKDFKYFGMLTLFAMIHALMVMVACLVLREHLFIWTVFSPKYLYMMAWTFAQHMVVNGIFSAVISVNG</sequence>
<evidence type="ECO:0000313" key="14">
    <source>
        <dbReference type="EMBL" id="KAK5941767.1"/>
    </source>
</evidence>
<evidence type="ECO:0000256" key="9">
    <source>
        <dbReference type="ARBA" id="ARBA00022989"/>
    </source>
</evidence>